<dbReference type="InterPro" id="IPR003779">
    <property type="entry name" value="CMD-like"/>
</dbReference>
<dbReference type="PANTHER" id="PTHR35446">
    <property type="entry name" value="SI:CH211-175M2.5"/>
    <property type="match status" value="1"/>
</dbReference>
<dbReference type="InterPro" id="IPR010195">
    <property type="entry name" value="Uncharacterised_peroxidase-rel"/>
</dbReference>
<dbReference type="EMBL" id="VSIX01000022">
    <property type="protein sequence ID" value="TYB31904.1"/>
    <property type="molecule type" value="Genomic_DNA"/>
</dbReference>
<dbReference type="Gene3D" id="1.20.1290.10">
    <property type="entry name" value="AhpD-like"/>
    <property type="match status" value="1"/>
</dbReference>
<evidence type="ECO:0000313" key="2">
    <source>
        <dbReference type="EMBL" id="TYB31904.1"/>
    </source>
</evidence>
<dbReference type="PANTHER" id="PTHR35446:SF2">
    <property type="entry name" value="CARBOXYMUCONOLACTONE DECARBOXYLASE-LIKE DOMAIN-CONTAINING PROTEIN"/>
    <property type="match status" value="1"/>
</dbReference>
<name>A0A5D0MDS5_9BACT</name>
<evidence type="ECO:0000313" key="3">
    <source>
        <dbReference type="Proteomes" id="UP000324143"/>
    </source>
</evidence>
<sequence length="185" mass="22042">MAWIKMIDEDKAEGVLKEYYENIKDSRGKLANIHKIHSLNPESLKNHMDLYLNIMFNKSGLKREEREMIAVVVSSANKCPYCINHHKEALNYYWNDDEKLNRFIENYRNIDLTEKRLIMLEYAEKLTEKPDMVTRKYIEKLKKAGFNDQNILNINLIVSYFNFVNRIVMGLGVEYSEKEIKGYKY</sequence>
<proteinExistence type="predicted"/>
<feature type="domain" description="Carboxymuconolactone decarboxylase-like" evidence="1">
    <location>
        <begin position="41"/>
        <end position="89"/>
    </location>
</feature>
<keyword evidence="3" id="KW-1185">Reference proteome</keyword>
<organism evidence="2 3">
    <name type="scientific">Candidatus Mcinerneyibacterium aminivorans</name>
    <dbReference type="NCBI Taxonomy" id="2703815"/>
    <lineage>
        <taxon>Bacteria</taxon>
        <taxon>Candidatus Macinerneyibacteriota</taxon>
        <taxon>Candidatus Mcinerneyibacteria</taxon>
        <taxon>Candidatus Mcinerneyibacteriales</taxon>
        <taxon>Candidatus Mcinerneyibacteriaceae</taxon>
        <taxon>Candidatus Mcinerneyibacterium</taxon>
    </lineage>
</organism>
<evidence type="ECO:0000259" key="1">
    <source>
        <dbReference type="Pfam" id="PF02627"/>
    </source>
</evidence>
<dbReference type="NCBIfam" id="TIGR01926">
    <property type="entry name" value="peroxid_rel"/>
    <property type="match status" value="1"/>
</dbReference>
<gene>
    <name evidence="2" type="ORF">FXF47_01720</name>
</gene>
<dbReference type="GO" id="GO:0051920">
    <property type="term" value="F:peroxiredoxin activity"/>
    <property type="evidence" value="ECO:0007669"/>
    <property type="project" value="InterPro"/>
</dbReference>
<keyword evidence="2" id="KW-0575">Peroxidase</keyword>
<dbReference type="NCBIfam" id="TIGR00778">
    <property type="entry name" value="ahpD_dom"/>
    <property type="match status" value="1"/>
</dbReference>
<keyword evidence="2" id="KW-0560">Oxidoreductase</keyword>
<dbReference type="SUPFAM" id="SSF69118">
    <property type="entry name" value="AhpD-like"/>
    <property type="match status" value="1"/>
</dbReference>
<accession>A0A5D0MDS5</accession>
<dbReference type="AlphaFoldDB" id="A0A5D0MDS5"/>
<protein>
    <submittedName>
        <fullName evidence="2">Peroxidase-related enzyme</fullName>
    </submittedName>
</protein>
<dbReference type="Proteomes" id="UP000324143">
    <property type="component" value="Unassembled WGS sequence"/>
</dbReference>
<dbReference type="InterPro" id="IPR004675">
    <property type="entry name" value="AhpD_core"/>
</dbReference>
<comment type="caution">
    <text evidence="2">The sequence shown here is derived from an EMBL/GenBank/DDBJ whole genome shotgun (WGS) entry which is preliminary data.</text>
</comment>
<dbReference type="InterPro" id="IPR029032">
    <property type="entry name" value="AhpD-like"/>
</dbReference>
<reference evidence="2" key="1">
    <citation type="submission" date="2019-08" db="EMBL/GenBank/DDBJ databases">
        <title>Genomic characterization of a novel candidate phylum (ARYD3) from a high temperature, high salinity tertiary oil reservoir in north central Oklahoma, USA.</title>
        <authorList>
            <person name="Youssef N.H."/>
            <person name="Yadav A."/>
            <person name="Elshahed M.S."/>
        </authorList>
    </citation>
    <scope>NUCLEOTIDE SEQUENCE [LARGE SCALE GENOMIC DNA]</scope>
    <source>
        <strain evidence="2">ARYD3</strain>
    </source>
</reference>
<dbReference type="Pfam" id="PF02627">
    <property type="entry name" value="CMD"/>
    <property type="match status" value="1"/>
</dbReference>